<dbReference type="GO" id="GO:0003735">
    <property type="term" value="F:structural constituent of ribosome"/>
    <property type="evidence" value="ECO:0007669"/>
    <property type="project" value="InterPro"/>
</dbReference>
<organism evidence="6 7">
    <name type="scientific">Candidatus Curtissbacteria bacterium RIFCSPHIGHO2_01_FULL_41_13</name>
    <dbReference type="NCBI Taxonomy" id="1797745"/>
    <lineage>
        <taxon>Bacteria</taxon>
        <taxon>Candidatus Curtissiibacteriota</taxon>
    </lineage>
</organism>
<dbReference type="PANTHER" id="PTHR21349">
    <property type="entry name" value="50S RIBOSOMAL PROTEIN L21"/>
    <property type="match status" value="1"/>
</dbReference>
<sequence>MSNWAIIKTGGKQYKVAEGEKLAVEKIDAAGKDTIQLNEVLLVKKNGTLKIGKPLVANIKVKAKILENFKDKKIRVVKFKSKSRYLRTTGHRHQKTKVLIEKIES</sequence>
<keyword evidence="4 5" id="KW-0699">rRNA-binding</keyword>
<dbReference type="InterPro" id="IPR028909">
    <property type="entry name" value="bL21-like"/>
</dbReference>
<dbReference type="NCBIfam" id="TIGR00061">
    <property type="entry name" value="L21"/>
    <property type="match status" value="1"/>
</dbReference>
<comment type="caution">
    <text evidence="6">The sequence shown here is derived from an EMBL/GenBank/DDBJ whole genome shotgun (WGS) entry which is preliminary data.</text>
</comment>
<keyword evidence="3 4" id="KW-0687">Ribonucleoprotein</keyword>
<keyword evidence="2 4" id="KW-0689">Ribosomal protein</keyword>
<dbReference type="InterPro" id="IPR001787">
    <property type="entry name" value="Ribosomal_bL21"/>
</dbReference>
<comment type="similarity">
    <text evidence="1 4 5">Belongs to the bacterial ribosomal protein bL21 family.</text>
</comment>
<dbReference type="PANTHER" id="PTHR21349:SF0">
    <property type="entry name" value="LARGE RIBOSOMAL SUBUNIT PROTEIN BL21M"/>
    <property type="match status" value="1"/>
</dbReference>
<comment type="subunit">
    <text evidence="4">Part of the 50S ribosomal subunit. Contacts protein L20.</text>
</comment>
<dbReference type="GO" id="GO:0006412">
    <property type="term" value="P:translation"/>
    <property type="evidence" value="ECO:0007669"/>
    <property type="project" value="UniProtKB-UniRule"/>
</dbReference>
<dbReference type="AlphaFoldDB" id="A0A1F5FY31"/>
<reference evidence="6 7" key="1">
    <citation type="journal article" date="2016" name="Nat. Commun.">
        <title>Thousands of microbial genomes shed light on interconnected biogeochemical processes in an aquifer system.</title>
        <authorList>
            <person name="Anantharaman K."/>
            <person name="Brown C.T."/>
            <person name="Hug L.A."/>
            <person name="Sharon I."/>
            <person name="Castelle C.J."/>
            <person name="Probst A.J."/>
            <person name="Thomas B.C."/>
            <person name="Singh A."/>
            <person name="Wilkins M.J."/>
            <person name="Karaoz U."/>
            <person name="Brodie E.L."/>
            <person name="Williams K.H."/>
            <person name="Hubbard S.S."/>
            <person name="Banfield J.F."/>
        </authorList>
    </citation>
    <scope>NUCLEOTIDE SEQUENCE [LARGE SCALE GENOMIC DNA]</scope>
</reference>
<evidence type="ECO:0000256" key="3">
    <source>
        <dbReference type="ARBA" id="ARBA00023274"/>
    </source>
</evidence>
<proteinExistence type="inferred from homology"/>
<evidence type="ECO:0000256" key="1">
    <source>
        <dbReference type="ARBA" id="ARBA00008563"/>
    </source>
</evidence>
<dbReference type="InterPro" id="IPR036164">
    <property type="entry name" value="bL21-like_sf"/>
</dbReference>
<keyword evidence="4 5" id="KW-0694">RNA-binding</keyword>
<dbReference type="SUPFAM" id="SSF141091">
    <property type="entry name" value="L21p-like"/>
    <property type="match status" value="1"/>
</dbReference>
<dbReference type="GO" id="GO:0005840">
    <property type="term" value="C:ribosome"/>
    <property type="evidence" value="ECO:0007669"/>
    <property type="project" value="UniProtKB-KW"/>
</dbReference>
<evidence type="ECO:0000313" key="6">
    <source>
        <dbReference type="EMBL" id="OGD84523.1"/>
    </source>
</evidence>
<dbReference type="Proteomes" id="UP000177069">
    <property type="component" value="Unassembled WGS sequence"/>
</dbReference>
<protein>
    <recommendedName>
        <fullName evidence="4">Large ribosomal subunit protein bL21</fullName>
    </recommendedName>
</protein>
<evidence type="ECO:0000313" key="7">
    <source>
        <dbReference type="Proteomes" id="UP000177069"/>
    </source>
</evidence>
<accession>A0A1F5FY31</accession>
<dbReference type="GO" id="GO:1990904">
    <property type="term" value="C:ribonucleoprotein complex"/>
    <property type="evidence" value="ECO:0007669"/>
    <property type="project" value="UniProtKB-KW"/>
</dbReference>
<evidence type="ECO:0000256" key="4">
    <source>
        <dbReference type="HAMAP-Rule" id="MF_01363"/>
    </source>
</evidence>
<dbReference type="HAMAP" id="MF_01363">
    <property type="entry name" value="Ribosomal_bL21"/>
    <property type="match status" value="1"/>
</dbReference>
<name>A0A1F5FY31_9BACT</name>
<evidence type="ECO:0000256" key="2">
    <source>
        <dbReference type="ARBA" id="ARBA00022980"/>
    </source>
</evidence>
<dbReference type="EMBL" id="MFBA01000058">
    <property type="protein sequence ID" value="OGD84523.1"/>
    <property type="molecule type" value="Genomic_DNA"/>
</dbReference>
<dbReference type="GO" id="GO:0019843">
    <property type="term" value="F:rRNA binding"/>
    <property type="evidence" value="ECO:0007669"/>
    <property type="project" value="UniProtKB-UniRule"/>
</dbReference>
<gene>
    <name evidence="4" type="primary">rplU</name>
    <name evidence="6" type="ORF">A2696_02100</name>
</gene>
<dbReference type="GO" id="GO:0005737">
    <property type="term" value="C:cytoplasm"/>
    <property type="evidence" value="ECO:0007669"/>
    <property type="project" value="UniProtKB-ARBA"/>
</dbReference>
<comment type="function">
    <text evidence="4 5">This protein binds to 23S rRNA in the presence of protein L20.</text>
</comment>
<dbReference type="Pfam" id="PF00829">
    <property type="entry name" value="Ribosomal_L21p"/>
    <property type="match status" value="1"/>
</dbReference>
<evidence type="ECO:0000256" key="5">
    <source>
        <dbReference type="RuleBase" id="RU000562"/>
    </source>
</evidence>